<dbReference type="Pfam" id="PF01031">
    <property type="entry name" value="Dynamin_M"/>
    <property type="match status" value="1"/>
</dbReference>
<keyword evidence="1" id="KW-0547">Nucleotide-binding</keyword>
<dbReference type="GO" id="GO:0016559">
    <property type="term" value="P:peroxisome fission"/>
    <property type="evidence" value="ECO:0007669"/>
    <property type="project" value="TreeGrafter"/>
</dbReference>
<evidence type="ECO:0000313" key="6">
    <source>
        <dbReference type="Proteomes" id="UP000800200"/>
    </source>
</evidence>
<sequence>MDLGYQLSGFADSQRLRKIDKLTELGIGEYISLPQLVVVGDQSSGKSSVLEGLTSLPFPRDSTLCTRFATQIIFRRAKIESISVSIIPSASCDPAIANRLKSFKQDRLQTLSADEFASIPSKACDAMDIPSPGESRKSGQSTFSEHLFRVELLGPNPAVIDVPGIFRTPTEGLTTNEDIALVKGMVWRFIQTKRTIILAVIPTNVDIATQEILSMAKEVDPQGQRTLGVLTKPDLVDKGVEKDVLDLLQGKKYKLRLGYCVVRNRGQQERIISTSEWHQKESLFFSSGPFSTIIKDREFLHVKREIYHQIRACEDELHRLGPSRESDDQQRSYLLDVAVRFQTLATHALDARYGRDEFLMTSRCGSLPGFAVEFDSGLPQPLDVSPSRKTKLKKMQPAPVFPNIPSPGLPDVPWESGVTEPVDLSQYPELNDILYNSRLQGSQIADNILSWIESIYKSSRGFELGTFDPAISPLLFKQQTIYWEHLAMTYINDLLASLCTEERVRATLWAVLIEEMLPIYKKTIEHVVLLLRTERDGNLITTNRYFSKNLEKARAARLKEAADEVVQVMTPISGFAPTPTSVIKMDHLERVAGISNLKYTVQDIHDILKAYYTVARKRFVDNVCMQATDYHLVSGPETPLKVFSPTFVGNLTSNQLEVIAAENSASIQRRKELCRQIEGLREGRKVLAT</sequence>
<dbReference type="GO" id="GO:0016020">
    <property type="term" value="C:membrane"/>
    <property type="evidence" value="ECO:0007669"/>
    <property type="project" value="TreeGrafter"/>
</dbReference>
<name>A0A6A6ENR5_9PEZI</name>
<dbReference type="GO" id="GO:0005525">
    <property type="term" value="F:GTP binding"/>
    <property type="evidence" value="ECO:0007669"/>
    <property type="project" value="InterPro"/>
</dbReference>
<evidence type="ECO:0000256" key="2">
    <source>
        <dbReference type="ARBA" id="ARBA00023134"/>
    </source>
</evidence>
<evidence type="ECO:0000256" key="1">
    <source>
        <dbReference type="ARBA" id="ARBA00022741"/>
    </source>
</evidence>
<feature type="domain" description="GED" evidence="3">
    <location>
        <begin position="601"/>
        <end position="689"/>
    </location>
</feature>
<dbReference type="GO" id="GO:0000266">
    <property type="term" value="P:mitochondrial fission"/>
    <property type="evidence" value="ECO:0007669"/>
    <property type="project" value="TreeGrafter"/>
</dbReference>
<reference evidence="5" key="1">
    <citation type="journal article" date="2020" name="Stud. Mycol.">
        <title>101 Dothideomycetes genomes: a test case for predicting lifestyles and emergence of pathogens.</title>
        <authorList>
            <person name="Haridas S."/>
            <person name="Albert R."/>
            <person name="Binder M."/>
            <person name="Bloem J."/>
            <person name="Labutti K."/>
            <person name="Salamov A."/>
            <person name="Andreopoulos B."/>
            <person name="Baker S."/>
            <person name="Barry K."/>
            <person name="Bills G."/>
            <person name="Bluhm B."/>
            <person name="Cannon C."/>
            <person name="Castanera R."/>
            <person name="Culley D."/>
            <person name="Daum C."/>
            <person name="Ezra D."/>
            <person name="Gonzalez J."/>
            <person name="Henrissat B."/>
            <person name="Kuo A."/>
            <person name="Liang C."/>
            <person name="Lipzen A."/>
            <person name="Lutzoni F."/>
            <person name="Magnuson J."/>
            <person name="Mondo S."/>
            <person name="Nolan M."/>
            <person name="Ohm R."/>
            <person name="Pangilinan J."/>
            <person name="Park H.-J."/>
            <person name="Ramirez L."/>
            <person name="Alfaro M."/>
            <person name="Sun H."/>
            <person name="Tritt A."/>
            <person name="Yoshinaga Y."/>
            <person name="Zwiers L.-H."/>
            <person name="Turgeon B."/>
            <person name="Goodwin S."/>
            <person name="Spatafora J."/>
            <person name="Crous P."/>
            <person name="Grigoriev I."/>
        </authorList>
    </citation>
    <scope>NUCLEOTIDE SEQUENCE</scope>
    <source>
        <strain evidence="5">CBS 207.26</strain>
    </source>
</reference>
<proteinExistence type="predicted"/>
<dbReference type="GO" id="GO:0008017">
    <property type="term" value="F:microtubule binding"/>
    <property type="evidence" value="ECO:0007669"/>
    <property type="project" value="TreeGrafter"/>
</dbReference>
<evidence type="ECO:0000259" key="3">
    <source>
        <dbReference type="PROSITE" id="PS51388"/>
    </source>
</evidence>
<evidence type="ECO:0000313" key="5">
    <source>
        <dbReference type="EMBL" id="KAF2192825.1"/>
    </source>
</evidence>
<accession>A0A6A6ENR5</accession>
<dbReference type="Gene3D" id="3.40.50.300">
    <property type="entry name" value="P-loop containing nucleotide triphosphate hydrolases"/>
    <property type="match status" value="1"/>
</dbReference>
<dbReference type="PROSITE" id="PS51718">
    <property type="entry name" value="G_DYNAMIN_2"/>
    <property type="match status" value="1"/>
</dbReference>
<dbReference type="InterPro" id="IPR030381">
    <property type="entry name" value="G_DYNAMIN_dom"/>
</dbReference>
<dbReference type="InterPro" id="IPR020850">
    <property type="entry name" value="GED_dom"/>
</dbReference>
<dbReference type="InterPro" id="IPR027417">
    <property type="entry name" value="P-loop_NTPase"/>
</dbReference>
<dbReference type="GO" id="GO:0003924">
    <property type="term" value="F:GTPase activity"/>
    <property type="evidence" value="ECO:0007669"/>
    <property type="project" value="InterPro"/>
</dbReference>
<dbReference type="GO" id="GO:0048312">
    <property type="term" value="P:intracellular distribution of mitochondria"/>
    <property type="evidence" value="ECO:0007669"/>
    <property type="project" value="TreeGrafter"/>
</dbReference>
<dbReference type="CDD" id="cd08771">
    <property type="entry name" value="DLP_1"/>
    <property type="match status" value="1"/>
</dbReference>
<dbReference type="InterPro" id="IPR045063">
    <property type="entry name" value="Dynamin_N"/>
</dbReference>
<gene>
    <name evidence="5" type="ORF">K469DRAFT_735686</name>
</gene>
<dbReference type="SUPFAM" id="SSF52540">
    <property type="entry name" value="P-loop containing nucleoside triphosphate hydrolases"/>
    <property type="match status" value="1"/>
</dbReference>
<dbReference type="GO" id="GO:0005874">
    <property type="term" value="C:microtubule"/>
    <property type="evidence" value="ECO:0007669"/>
    <property type="project" value="TreeGrafter"/>
</dbReference>
<protein>
    <recommendedName>
        <fullName evidence="7">P-loop containing nucleoside triphosphate hydrolase protein</fullName>
    </recommendedName>
</protein>
<dbReference type="Proteomes" id="UP000800200">
    <property type="component" value="Unassembled WGS sequence"/>
</dbReference>
<dbReference type="GO" id="GO:0006897">
    <property type="term" value="P:endocytosis"/>
    <property type="evidence" value="ECO:0007669"/>
    <property type="project" value="TreeGrafter"/>
</dbReference>
<evidence type="ECO:0008006" key="7">
    <source>
        <dbReference type="Google" id="ProtNLM"/>
    </source>
</evidence>
<dbReference type="EMBL" id="ML994615">
    <property type="protein sequence ID" value="KAF2192825.1"/>
    <property type="molecule type" value="Genomic_DNA"/>
</dbReference>
<dbReference type="InterPro" id="IPR022812">
    <property type="entry name" value="Dynamin"/>
</dbReference>
<dbReference type="AlphaFoldDB" id="A0A6A6ENR5"/>
<dbReference type="Pfam" id="PF00350">
    <property type="entry name" value="Dynamin_N"/>
    <property type="match status" value="1"/>
</dbReference>
<keyword evidence="6" id="KW-1185">Reference proteome</keyword>
<dbReference type="InterPro" id="IPR001401">
    <property type="entry name" value="Dynamin_GTPase"/>
</dbReference>
<dbReference type="PRINTS" id="PR00195">
    <property type="entry name" value="DYNAMIN"/>
</dbReference>
<dbReference type="SMART" id="SM00053">
    <property type="entry name" value="DYNc"/>
    <property type="match status" value="1"/>
</dbReference>
<keyword evidence="2" id="KW-0342">GTP-binding</keyword>
<dbReference type="InterPro" id="IPR000375">
    <property type="entry name" value="Dynamin_stalk"/>
</dbReference>
<dbReference type="PROSITE" id="PS51388">
    <property type="entry name" value="GED"/>
    <property type="match status" value="1"/>
</dbReference>
<feature type="domain" description="Dynamin-type G" evidence="4">
    <location>
        <begin position="30"/>
        <end position="314"/>
    </location>
</feature>
<evidence type="ECO:0000259" key="4">
    <source>
        <dbReference type="PROSITE" id="PS51718"/>
    </source>
</evidence>
<dbReference type="OrthoDB" id="415706at2759"/>
<dbReference type="PANTHER" id="PTHR11566">
    <property type="entry name" value="DYNAMIN"/>
    <property type="match status" value="1"/>
</dbReference>
<organism evidence="5 6">
    <name type="scientific">Zopfia rhizophila CBS 207.26</name>
    <dbReference type="NCBI Taxonomy" id="1314779"/>
    <lineage>
        <taxon>Eukaryota</taxon>
        <taxon>Fungi</taxon>
        <taxon>Dikarya</taxon>
        <taxon>Ascomycota</taxon>
        <taxon>Pezizomycotina</taxon>
        <taxon>Dothideomycetes</taxon>
        <taxon>Dothideomycetes incertae sedis</taxon>
        <taxon>Zopfiaceae</taxon>
        <taxon>Zopfia</taxon>
    </lineage>
</organism>
<dbReference type="PANTHER" id="PTHR11566:SF215">
    <property type="entry name" value="DYNAMIN GTPASE"/>
    <property type="match status" value="1"/>
</dbReference>
<dbReference type="GO" id="GO:0005739">
    <property type="term" value="C:mitochondrion"/>
    <property type="evidence" value="ECO:0007669"/>
    <property type="project" value="TreeGrafter"/>
</dbReference>